<protein>
    <submittedName>
        <fullName evidence="1">Uncharacterized protein</fullName>
    </submittedName>
</protein>
<organism evidence="1 2">
    <name type="scientific">Russula earlei</name>
    <dbReference type="NCBI Taxonomy" id="71964"/>
    <lineage>
        <taxon>Eukaryota</taxon>
        <taxon>Fungi</taxon>
        <taxon>Dikarya</taxon>
        <taxon>Basidiomycota</taxon>
        <taxon>Agaricomycotina</taxon>
        <taxon>Agaricomycetes</taxon>
        <taxon>Russulales</taxon>
        <taxon>Russulaceae</taxon>
        <taxon>Russula</taxon>
    </lineage>
</organism>
<name>A0ACC0U043_9AGAM</name>
<keyword evidence="2" id="KW-1185">Reference proteome</keyword>
<evidence type="ECO:0000313" key="2">
    <source>
        <dbReference type="Proteomes" id="UP001207468"/>
    </source>
</evidence>
<proteinExistence type="predicted"/>
<accession>A0ACC0U043</accession>
<reference evidence="1" key="1">
    <citation type="submission" date="2021-03" db="EMBL/GenBank/DDBJ databases">
        <title>Evolutionary priming and transition to the ectomycorrhizal habit in an iconic lineage of mushroom-forming fungi: is preadaptation a requirement?</title>
        <authorList>
            <consortium name="DOE Joint Genome Institute"/>
            <person name="Looney B.P."/>
            <person name="Miyauchi S."/>
            <person name="Morin E."/>
            <person name="Drula E."/>
            <person name="Courty P.E."/>
            <person name="Chicoki N."/>
            <person name="Fauchery L."/>
            <person name="Kohler A."/>
            <person name="Kuo A."/>
            <person name="LaButti K."/>
            <person name="Pangilinan J."/>
            <person name="Lipzen A."/>
            <person name="Riley R."/>
            <person name="Andreopoulos W."/>
            <person name="He G."/>
            <person name="Johnson J."/>
            <person name="Barry K.W."/>
            <person name="Grigoriev I.V."/>
            <person name="Nagy L."/>
            <person name="Hibbett D."/>
            <person name="Henrissat B."/>
            <person name="Matheny P.B."/>
            <person name="Labbe J."/>
            <person name="Martin A.F."/>
        </authorList>
    </citation>
    <scope>NUCLEOTIDE SEQUENCE</scope>
    <source>
        <strain evidence="1">BPL698</strain>
    </source>
</reference>
<sequence length="343" mass="38558">MAHYEIFREQLAMKYPAYGHALWVPNPEGPDSCVEVGDVGYIREGKFHRLFNALLPANHPSHRKLGAPRDHEPLIPNPSDHIKTSTLEAGHYCSRGVCVAAAESDVRASKPEDFSQVSFKCKRKQRGAALFLPTQTECQDTIARGDFGQWIIKHFGESLRFARRHGLGIDQTEDIVLVTGCHRTRSWANVAFLESQGEEPVSFEVKVAHTEDADINIDWQISPEQIRGAAVFSWGPSGKNPSENQCVFIRGFSVIRTPRKLPKRRDPVHTVLEYVAERAPDCDMVLVHDDDLARIDEISDGIEHLQSDAMMRVLRKLQPKIEEVSFGEYVSILSLSGSHTPRT</sequence>
<gene>
    <name evidence="1" type="ORF">F5148DRAFT_428422</name>
</gene>
<comment type="caution">
    <text evidence="1">The sequence shown here is derived from an EMBL/GenBank/DDBJ whole genome shotgun (WGS) entry which is preliminary data.</text>
</comment>
<dbReference type="EMBL" id="JAGFNK010000273">
    <property type="protein sequence ID" value="KAI9454445.1"/>
    <property type="molecule type" value="Genomic_DNA"/>
</dbReference>
<evidence type="ECO:0000313" key="1">
    <source>
        <dbReference type="EMBL" id="KAI9454445.1"/>
    </source>
</evidence>
<dbReference type="Proteomes" id="UP001207468">
    <property type="component" value="Unassembled WGS sequence"/>
</dbReference>